<evidence type="ECO:0000256" key="6">
    <source>
        <dbReference type="ARBA" id="ARBA00022698"/>
    </source>
</evidence>
<dbReference type="EMBL" id="CP076755">
    <property type="protein sequence ID" value="QWW25839.1"/>
    <property type="molecule type" value="Genomic_DNA"/>
</dbReference>
<dbReference type="GO" id="GO:0019774">
    <property type="term" value="C:proteasome core complex, beta-subunit complex"/>
    <property type="evidence" value="ECO:0007669"/>
    <property type="project" value="UniProtKB-ARBA"/>
</dbReference>
<dbReference type="AlphaFoldDB" id="A0A8F2W4Z8"/>
<dbReference type="PRINTS" id="PR00141">
    <property type="entry name" value="PROTEASOME"/>
</dbReference>
<accession>A0A8F2W4Z8</accession>
<evidence type="ECO:0000256" key="8">
    <source>
        <dbReference type="ARBA" id="ARBA00022942"/>
    </source>
</evidence>
<dbReference type="CDD" id="cd03762">
    <property type="entry name" value="proteasome_beta_type_6"/>
    <property type="match status" value="1"/>
</dbReference>
<organism evidence="13">
    <name type="scientific">Candidozyma auris</name>
    <name type="common">Yeast</name>
    <name type="synonym">Candida auris</name>
    <dbReference type="NCBI Taxonomy" id="498019"/>
    <lineage>
        <taxon>Eukaryota</taxon>
        <taxon>Fungi</taxon>
        <taxon>Dikarya</taxon>
        <taxon>Ascomycota</taxon>
        <taxon>Saccharomycotina</taxon>
        <taxon>Pichiomycetes</taxon>
        <taxon>Metschnikowiaceae</taxon>
        <taxon>Candidozyma</taxon>
    </lineage>
</organism>
<dbReference type="Gene3D" id="3.60.20.10">
    <property type="entry name" value="Glutamine Phosphoribosylpyrophosphate, subunit 1, domain 1"/>
    <property type="match status" value="1"/>
</dbReference>
<dbReference type="GO" id="GO:0043161">
    <property type="term" value="P:proteasome-mediated ubiquitin-dependent protein catabolic process"/>
    <property type="evidence" value="ECO:0007669"/>
    <property type="project" value="UniProtKB-ARBA"/>
</dbReference>
<dbReference type="InterPro" id="IPR016050">
    <property type="entry name" value="Proteasome_bsu_CS"/>
</dbReference>
<dbReference type="PROSITE" id="PS51476">
    <property type="entry name" value="PROTEASOME_BETA_2"/>
    <property type="match status" value="1"/>
</dbReference>
<sequence length="400" mass="44301">MALRISKLFKSSAPTKIDVPPLVLPAEVKKMRTRDRLRNKCKRIGRIFHKLFEHKSSKSTKLLVLATPSPKVFAGPLTLAEPTSQLSSDELEKLTLIYNWIKASLETPATMAKLNKSFTNKLYVDTIRQLIQQRQDAIAAKENAGWTVAVKGRKTRSSATANSKALVLHQKKAKIQARRYGFPSVPLSVDINHLKKGEVNLGTSIMAVTFKDGVILGADSRTTTGTYIANRVSDKLTQIHDTIYCCRSGSAADTQAVADIVKYHLQLYSSQLPPGEKPTTQVAASVFQEMCYNNKDMLTAGIICAGYDKKNKGKVYSIPIGGSIHEQQYAIAGSGSTFIYGWCNENWKPDMEKDECIQFIKTALGEAIKWDGSSGGVVRMVILTESGVERLIFYPEDYQK</sequence>
<dbReference type="PANTHER" id="PTHR32194:SF0">
    <property type="entry name" value="ATP-DEPENDENT PROTEASE SUBUNIT HSLV"/>
    <property type="match status" value="1"/>
</dbReference>
<dbReference type="PANTHER" id="PTHR32194">
    <property type="entry name" value="METALLOPROTEASE TLDD"/>
    <property type="match status" value="1"/>
</dbReference>
<protein>
    <recommendedName>
        <fullName evidence="3">proteasome endopeptidase complex</fullName>
        <ecNumber evidence="3">3.4.25.1</ecNumber>
    </recommendedName>
</protein>
<name>A0A8F2W4Z8_CANAR</name>
<dbReference type="Pfam" id="PF00227">
    <property type="entry name" value="Proteasome"/>
    <property type="match status" value="1"/>
</dbReference>
<dbReference type="PROSITE" id="PS00854">
    <property type="entry name" value="PROTEASOME_BETA_1"/>
    <property type="match status" value="1"/>
</dbReference>
<feature type="active site" description="Nucleophile" evidence="12">
    <location>
        <position position="203"/>
    </location>
</feature>
<evidence type="ECO:0000256" key="4">
    <source>
        <dbReference type="ARBA" id="ARBA00022490"/>
    </source>
</evidence>
<keyword evidence="9" id="KW-0865">Zymogen</keyword>
<evidence type="ECO:0000313" key="13">
    <source>
        <dbReference type="EMBL" id="QWW25839.1"/>
    </source>
</evidence>
<evidence type="ECO:0000256" key="5">
    <source>
        <dbReference type="ARBA" id="ARBA00022670"/>
    </source>
</evidence>
<comment type="subcellular location">
    <subcellularLocation>
        <location evidence="2">Nucleus</location>
    </subcellularLocation>
</comment>
<evidence type="ECO:0000256" key="10">
    <source>
        <dbReference type="ARBA" id="ARBA00023242"/>
    </source>
</evidence>
<evidence type="ECO:0000256" key="12">
    <source>
        <dbReference type="PIRSR" id="PIRSR600243-1"/>
    </source>
</evidence>
<proteinExistence type="predicted"/>
<dbReference type="InterPro" id="IPR001353">
    <property type="entry name" value="Proteasome_sua/b"/>
</dbReference>
<dbReference type="GO" id="GO:0005737">
    <property type="term" value="C:cytoplasm"/>
    <property type="evidence" value="ECO:0007669"/>
    <property type="project" value="TreeGrafter"/>
</dbReference>
<dbReference type="GO" id="GO:0010499">
    <property type="term" value="P:proteasomal ubiquitin-independent protein catabolic process"/>
    <property type="evidence" value="ECO:0007669"/>
    <property type="project" value="UniProtKB-ARBA"/>
</dbReference>
<keyword evidence="6" id="KW-0888">Threonine protease</keyword>
<dbReference type="SUPFAM" id="SSF56235">
    <property type="entry name" value="N-terminal nucleophile aminohydrolases (Ntn hydrolases)"/>
    <property type="match status" value="1"/>
</dbReference>
<evidence type="ECO:0000256" key="1">
    <source>
        <dbReference type="ARBA" id="ARBA00001198"/>
    </source>
</evidence>
<keyword evidence="10" id="KW-0539">Nucleus</keyword>
<dbReference type="InterPro" id="IPR000243">
    <property type="entry name" value="Pept_T1A_subB"/>
</dbReference>
<comment type="catalytic activity">
    <reaction evidence="1">
        <text>Cleavage of peptide bonds with very broad specificity.</text>
        <dbReference type="EC" id="3.4.25.1"/>
    </reaction>
</comment>
<dbReference type="Proteomes" id="UP000825438">
    <property type="component" value="Chromosome VII"/>
</dbReference>
<dbReference type="GO" id="GO:0004298">
    <property type="term" value="F:threonine-type endopeptidase activity"/>
    <property type="evidence" value="ECO:0007669"/>
    <property type="project" value="UniProtKB-KW"/>
</dbReference>
<evidence type="ECO:0000256" key="11">
    <source>
        <dbReference type="ARBA" id="ARBA00026071"/>
    </source>
</evidence>
<comment type="subunit">
    <text evidence="11">The 26S proteasome consists of a 20S proteasome core and two 19S regulatory subunits. The 20S proteasome core is composed of 28 subunits that are arranged in four stacked rings, resulting in a barrel-shaped structure. The two end rings are each formed by seven alpha subunits, and the two central rings are each formed by seven beta subunits. The catalytic chamber with the active sites is on the inside of the barrel.</text>
</comment>
<evidence type="ECO:0000256" key="3">
    <source>
        <dbReference type="ARBA" id="ARBA00012039"/>
    </source>
</evidence>
<dbReference type="FunFam" id="3.60.20.10:FF:000010">
    <property type="entry name" value="Proteasome subunit beta type-1"/>
    <property type="match status" value="1"/>
</dbReference>
<reference evidence="13" key="1">
    <citation type="submission" date="2021-06" db="EMBL/GenBank/DDBJ databases">
        <title>Candida auris outbreak in lebanese hospital.</title>
        <authorList>
            <person name="Finianos M."/>
        </authorList>
    </citation>
    <scope>NUCLEOTIDE SEQUENCE</scope>
    <source>
        <strain evidence="13">CA7LBN</strain>
    </source>
</reference>
<dbReference type="InterPro" id="IPR023333">
    <property type="entry name" value="Proteasome_suB-type"/>
</dbReference>
<keyword evidence="4" id="KW-0963">Cytoplasm</keyword>
<dbReference type="GO" id="GO:0005634">
    <property type="term" value="C:nucleus"/>
    <property type="evidence" value="ECO:0007669"/>
    <property type="project" value="UniProtKB-SubCell"/>
</dbReference>
<evidence type="ECO:0000256" key="7">
    <source>
        <dbReference type="ARBA" id="ARBA00022801"/>
    </source>
</evidence>
<dbReference type="InterPro" id="IPR029055">
    <property type="entry name" value="Ntn_hydrolases_N"/>
</dbReference>
<keyword evidence="5" id="KW-0645">Protease</keyword>
<gene>
    <name evidence="13" type="ORF">CA7LBN_004743</name>
</gene>
<keyword evidence="8" id="KW-0647">Proteasome</keyword>
<evidence type="ECO:0000256" key="2">
    <source>
        <dbReference type="ARBA" id="ARBA00004123"/>
    </source>
</evidence>
<keyword evidence="7" id="KW-0378">Hydrolase</keyword>
<evidence type="ECO:0000256" key="9">
    <source>
        <dbReference type="ARBA" id="ARBA00023145"/>
    </source>
</evidence>
<dbReference type="EC" id="3.4.25.1" evidence="3"/>